<evidence type="ECO:0000259" key="1">
    <source>
        <dbReference type="Pfam" id="PF03959"/>
    </source>
</evidence>
<dbReference type="Pfam" id="PF03959">
    <property type="entry name" value="FSH1"/>
    <property type="match status" value="1"/>
</dbReference>
<dbReference type="InterPro" id="IPR005645">
    <property type="entry name" value="FSH-like_dom"/>
</dbReference>
<dbReference type="InterPro" id="IPR029058">
    <property type="entry name" value="AB_hydrolase_fold"/>
</dbReference>
<protein>
    <recommendedName>
        <fullName evidence="1">Serine hydrolase domain-containing protein</fullName>
    </recommendedName>
</protein>
<keyword evidence="3" id="KW-1185">Reference proteome</keyword>
<sequence>MLNNQFKKKPRILCLHGHASSGKIFKEDMKNWPEIVLEKMDLVFLDAPFPTENSSLIGRFDPPYYEWFQDNEDHTVYKNFDQAVAYIEDHMIKWGPFDGVLGVSQGSTMTAALPGMQREGVAFTRVPKVKFLILISAYKLGGKTFSAPELAKNAFSSPIDIRSLHIIGEKDPTKCCNFELLESFVNPTVLYHRGGHGVPNGLDENGVKIVLGFLNKIQTVLSEKENMSCETSSPCCHYFDLVRSLFSRKRWTSMKNARIENVA</sequence>
<dbReference type="AlphaFoldDB" id="A0ABD3AAK6"/>
<dbReference type="SUPFAM" id="SSF53474">
    <property type="entry name" value="alpha/beta-Hydrolases"/>
    <property type="match status" value="1"/>
</dbReference>
<dbReference type="Proteomes" id="UP001630127">
    <property type="component" value="Unassembled WGS sequence"/>
</dbReference>
<dbReference type="PANTHER" id="PTHR22778">
    <property type="entry name" value="OVARIAN CANCER GENE-2 PROTEIN-RELATED"/>
    <property type="match status" value="1"/>
</dbReference>
<organism evidence="2 3">
    <name type="scientific">Cinchona calisaya</name>
    <dbReference type="NCBI Taxonomy" id="153742"/>
    <lineage>
        <taxon>Eukaryota</taxon>
        <taxon>Viridiplantae</taxon>
        <taxon>Streptophyta</taxon>
        <taxon>Embryophyta</taxon>
        <taxon>Tracheophyta</taxon>
        <taxon>Spermatophyta</taxon>
        <taxon>Magnoliopsida</taxon>
        <taxon>eudicotyledons</taxon>
        <taxon>Gunneridae</taxon>
        <taxon>Pentapetalae</taxon>
        <taxon>asterids</taxon>
        <taxon>lamiids</taxon>
        <taxon>Gentianales</taxon>
        <taxon>Rubiaceae</taxon>
        <taxon>Cinchonoideae</taxon>
        <taxon>Cinchoneae</taxon>
        <taxon>Cinchona</taxon>
    </lineage>
</organism>
<accession>A0ABD3AAK6</accession>
<proteinExistence type="predicted"/>
<name>A0ABD3AAK6_9GENT</name>
<evidence type="ECO:0000313" key="2">
    <source>
        <dbReference type="EMBL" id="KAL3527507.1"/>
    </source>
</evidence>
<comment type="caution">
    <text evidence="2">The sequence shown here is derived from an EMBL/GenBank/DDBJ whole genome shotgun (WGS) entry which is preliminary data.</text>
</comment>
<evidence type="ECO:0000313" key="3">
    <source>
        <dbReference type="Proteomes" id="UP001630127"/>
    </source>
</evidence>
<gene>
    <name evidence="2" type="ORF">ACH5RR_012163</name>
</gene>
<reference evidence="2 3" key="1">
    <citation type="submission" date="2024-11" db="EMBL/GenBank/DDBJ databases">
        <title>A near-complete genome assembly of Cinchona calisaya.</title>
        <authorList>
            <person name="Lian D.C."/>
            <person name="Zhao X.W."/>
            <person name="Wei L."/>
        </authorList>
    </citation>
    <scope>NUCLEOTIDE SEQUENCE [LARGE SCALE GENOMIC DNA]</scope>
    <source>
        <tissue evidence="2">Nenye</tissue>
    </source>
</reference>
<dbReference type="EMBL" id="JBJUIK010000005">
    <property type="protein sequence ID" value="KAL3527507.1"/>
    <property type="molecule type" value="Genomic_DNA"/>
</dbReference>
<dbReference type="Gene3D" id="3.40.50.1820">
    <property type="entry name" value="alpha/beta hydrolase"/>
    <property type="match status" value="1"/>
</dbReference>
<dbReference type="PANTHER" id="PTHR22778:SF52">
    <property type="entry name" value="SERINE HYDROLASE FSH DOMAIN-CONTAINING PROTEIN"/>
    <property type="match status" value="1"/>
</dbReference>
<feature type="domain" description="Serine hydrolase" evidence="1">
    <location>
        <begin position="8"/>
        <end position="201"/>
    </location>
</feature>